<evidence type="ECO:0000256" key="1">
    <source>
        <dbReference type="SAM" id="SignalP"/>
    </source>
</evidence>
<dbReference type="WBParaSite" id="maker-PairedContig_6116-snap-gene-0.8-mRNA-1">
    <property type="protein sequence ID" value="maker-PairedContig_6116-snap-gene-0.8-mRNA-1"/>
    <property type="gene ID" value="maker-PairedContig_6116-snap-gene-0.8"/>
</dbReference>
<name>A0A1I8EXD1_WUCBA</name>
<feature type="chain" id="PRO_5009318425" description="F-box domain-containing protein" evidence="1">
    <location>
        <begin position="22"/>
        <end position="148"/>
    </location>
</feature>
<protein>
    <recommendedName>
        <fullName evidence="3">F-box domain-containing protein</fullName>
    </recommendedName>
</protein>
<accession>A0A1I8EXD1</accession>
<keyword evidence="1" id="KW-0732">Signal</keyword>
<evidence type="ECO:0008006" key="3">
    <source>
        <dbReference type="Google" id="ProtNLM"/>
    </source>
</evidence>
<proteinExistence type="predicted"/>
<dbReference type="STRING" id="6293.A0A1I8EXD1"/>
<organism evidence="2">
    <name type="scientific">Wuchereria bancrofti</name>
    <dbReference type="NCBI Taxonomy" id="6293"/>
    <lineage>
        <taxon>Eukaryota</taxon>
        <taxon>Metazoa</taxon>
        <taxon>Ecdysozoa</taxon>
        <taxon>Nematoda</taxon>
        <taxon>Chromadorea</taxon>
        <taxon>Rhabditida</taxon>
        <taxon>Spirurina</taxon>
        <taxon>Spiruromorpha</taxon>
        <taxon>Filarioidea</taxon>
        <taxon>Onchocercidae</taxon>
        <taxon>Wuchereria</taxon>
    </lineage>
</organism>
<evidence type="ECO:0000313" key="2">
    <source>
        <dbReference type="WBParaSite" id="maker-PairedContig_6116-snap-gene-0.8-mRNA-1"/>
    </source>
</evidence>
<sequence>MLKHCWILTVLDFMLKHSVAACKLAKSVKNWKFVCSSPAYGCTFLRAVLDIVLKISSLHFGFFNEILTRGILDSNKDTNLCRKDSVLLAIMIRNVINNGTFAEVLQEGGKNLISVIFSHLHTELMKLTAEALSEILMLLARNYSQETI</sequence>
<reference evidence="2" key="1">
    <citation type="submission" date="2016-11" db="UniProtKB">
        <authorList>
            <consortium name="WormBaseParasite"/>
        </authorList>
    </citation>
    <scope>IDENTIFICATION</scope>
    <source>
        <strain evidence="2">pt0022</strain>
    </source>
</reference>
<dbReference type="AlphaFoldDB" id="A0A1I8EXD1"/>
<feature type="signal peptide" evidence="1">
    <location>
        <begin position="1"/>
        <end position="21"/>
    </location>
</feature>